<dbReference type="EnsemblMetazoa" id="XM_019917413.1">
    <property type="protein sequence ID" value="XP_019772972.1"/>
    <property type="gene ID" value="LOC109546448"/>
</dbReference>
<sequence length="210" mass="24553">MEKCEEVSSACEKREFRGKVYAKVRMRRYKANARERNRMHGLNAALDTLRKCVPLKVTHSEINSSPQKLSKIETLRLARNYISAMSQTLHEGRSMDLVRFIKILSQELSQTTANLLQGTLMKTLNTSPYCNNPDQDSYAEPDTYFKKYDYFNNCENESRHFCCSNYCNNRLSGYGILYGRHRNYDNYFGSGSDNYRVPNYYNNANNLCFR</sequence>
<dbReference type="SMART" id="SM00353">
    <property type="entry name" value="HLH"/>
    <property type="match status" value="1"/>
</dbReference>
<dbReference type="EMBL" id="KB632132">
    <property type="protein sequence ID" value="ERL89015.1"/>
    <property type="molecule type" value="Genomic_DNA"/>
</dbReference>
<evidence type="ECO:0000313" key="10">
    <source>
        <dbReference type="EMBL" id="ERL89015.1"/>
    </source>
</evidence>
<protein>
    <recommendedName>
        <fullName evidence="8">BHLH domain-containing protein</fullName>
    </recommendedName>
</protein>
<keyword evidence="1" id="KW-0217">Developmental protein</keyword>
<dbReference type="CDD" id="cd11427">
    <property type="entry name" value="bHLH_TS_NeuroD"/>
    <property type="match status" value="1"/>
</dbReference>
<dbReference type="PANTHER" id="PTHR19290">
    <property type="entry name" value="BASIC HELIX-LOOP-HELIX PROTEIN NEUROGENIN-RELATED"/>
    <property type="match status" value="1"/>
</dbReference>
<evidence type="ECO:0000256" key="5">
    <source>
        <dbReference type="ARBA" id="ARBA00023125"/>
    </source>
</evidence>
<proteinExistence type="predicted"/>
<dbReference type="Gene3D" id="4.10.280.10">
    <property type="entry name" value="Helix-loop-helix DNA-binding domain"/>
    <property type="match status" value="1"/>
</dbReference>
<name>N6TMN7_DENPD</name>
<dbReference type="SUPFAM" id="SSF47459">
    <property type="entry name" value="HLH, helix-loop-helix DNA-binding domain"/>
    <property type="match status" value="1"/>
</dbReference>
<keyword evidence="2" id="KW-0221">Differentiation</keyword>
<dbReference type="InterPro" id="IPR011598">
    <property type="entry name" value="bHLH_dom"/>
</dbReference>
<dbReference type="GO" id="GO:0045944">
    <property type="term" value="P:positive regulation of transcription by RNA polymerase II"/>
    <property type="evidence" value="ECO:0007669"/>
    <property type="project" value="TreeGrafter"/>
</dbReference>
<keyword evidence="5" id="KW-0238">DNA-binding</keyword>
<evidence type="ECO:0000313" key="9">
    <source>
        <dbReference type="EMBL" id="ENN81764.1"/>
    </source>
</evidence>
<dbReference type="GO" id="GO:0061564">
    <property type="term" value="P:axon development"/>
    <property type="evidence" value="ECO:0007669"/>
    <property type="project" value="TreeGrafter"/>
</dbReference>
<dbReference type="PANTHER" id="PTHR19290:SF134">
    <property type="entry name" value="NEUROGENIC DIFFERENTIATION FACTOR 1"/>
    <property type="match status" value="1"/>
</dbReference>
<evidence type="ECO:0000256" key="7">
    <source>
        <dbReference type="ARBA" id="ARBA00023242"/>
    </source>
</evidence>
<dbReference type="GO" id="GO:0000981">
    <property type="term" value="F:DNA-binding transcription factor activity, RNA polymerase II-specific"/>
    <property type="evidence" value="ECO:0007669"/>
    <property type="project" value="TreeGrafter"/>
</dbReference>
<keyword evidence="4" id="KW-0805">Transcription regulation</keyword>
<dbReference type="Pfam" id="PF12533">
    <property type="entry name" value="Neuro_bHLH"/>
    <property type="match status" value="1"/>
</dbReference>
<dbReference type="EMBL" id="KB740064">
    <property type="protein sequence ID" value="ENN81764.1"/>
    <property type="molecule type" value="Genomic_DNA"/>
</dbReference>
<keyword evidence="12" id="KW-1185">Reference proteome</keyword>
<dbReference type="InterPro" id="IPR022575">
    <property type="entry name" value="NeuroD_DUF"/>
</dbReference>
<evidence type="ECO:0000313" key="12">
    <source>
        <dbReference type="Proteomes" id="UP000019118"/>
    </source>
</evidence>
<evidence type="ECO:0000256" key="6">
    <source>
        <dbReference type="ARBA" id="ARBA00023163"/>
    </source>
</evidence>
<dbReference type="InterPro" id="IPR036638">
    <property type="entry name" value="HLH_DNA-bd_sf"/>
</dbReference>
<keyword evidence="6" id="KW-0804">Transcription</keyword>
<dbReference type="GO" id="GO:0046983">
    <property type="term" value="F:protein dimerization activity"/>
    <property type="evidence" value="ECO:0007669"/>
    <property type="project" value="InterPro"/>
</dbReference>
<evidence type="ECO:0000313" key="11">
    <source>
        <dbReference type="EnsemblMetazoa" id="XP_019772972.1"/>
    </source>
</evidence>
<organism evidence="9">
    <name type="scientific">Dendroctonus ponderosae</name>
    <name type="common">Mountain pine beetle</name>
    <dbReference type="NCBI Taxonomy" id="77166"/>
    <lineage>
        <taxon>Eukaryota</taxon>
        <taxon>Metazoa</taxon>
        <taxon>Ecdysozoa</taxon>
        <taxon>Arthropoda</taxon>
        <taxon>Hexapoda</taxon>
        <taxon>Insecta</taxon>
        <taxon>Pterygota</taxon>
        <taxon>Neoptera</taxon>
        <taxon>Endopterygota</taxon>
        <taxon>Coleoptera</taxon>
        <taxon>Polyphaga</taxon>
        <taxon>Cucujiformia</taxon>
        <taxon>Curculionidae</taxon>
        <taxon>Scolytinae</taxon>
        <taxon>Dendroctonus</taxon>
    </lineage>
</organism>
<dbReference type="HOGENOM" id="CLU_113856_0_0_1"/>
<dbReference type="STRING" id="77166.N6TMN7"/>
<dbReference type="GO" id="GO:0070888">
    <property type="term" value="F:E-box binding"/>
    <property type="evidence" value="ECO:0007669"/>
    <property type="project" value="TreeGrafter"/>
</dbReference>
<dbReference type="KEGG" id="dpa:109546448"/>
<dbReference type="InterPro" id="IPR050359">
    <property type="entry name" value="bHLH_transcription_factors"/>
</dbReference>
<dbReference type="PROSITE" id="PS50888">
    <property type="entry name" value="BHLH"/>
    <property type="match status" value="1"/>
</dbReference>
<dbReference type="GO" id="GO:0007423">
    <property type="term" value="P:sensory organ development"/>
    <property type="evidence" value="ECO:0007669"/>
    <property type="project" value="TreeGrafter"/>
</dbReference>
<dbReference type="Proteomes" id="UP000030742">
    <property type="component" value="Unassembled WGS sequence"/>
</dbReference>
<keyword evidence="3" id="KW-0524">Neurogenesis</keyword>
<keyword evidence="7" id="KW-0539">Nucleus</keyword>
<evidence type="ECO:0000259" key="8">
    <source>
        <dbReference type="PROSITE" id="PS50888"/>
    </source>
</evidence>
<gene>
    <name evidence="11" type="primary">109546448</name>
    <name evidence="10" type="ORF">D910_06393</name>
    <name evidence="9" type="ORF">YQE_01857</name>
</gene>
<reference evidence="11" key="2">
    <citation type="submission" date="2024-08" db="UniProtKB">
        <authorList>
            <consortium name="EnsemblMetazoa"/>
        </authorList>
    </citation>
    <scope>IDENTIFICATION</scope>
</reference>
<reference evidence="12 13" key="1">
    <citation type="journal article" date="2013" name="Genome Biol.">
        <title>Draft genome of the mountain pine beetle, Dendroctonus ponderosae Hopkins, a major forest pest.</title>
        <authorList>
            <person name="Keeling C.I."/>
            <person name="Yuen M.M."/>
            <person name="Liao N.Y."/>
            <person name="Docking T.R."/>
            <person name="Chan S.K."/>
            <person name="Taylor G.A."/>
            <person name="Palmquist D.L."/>
            <person name="Jackman S.D."/>
            <person name="Nguyen A."/>
            <person name="Li M."/>
            <person name="Henderson H."/>
            <person name="Janes J.K."/>
            <person name="Zhao Y."/>
            <person name="Pandoh P."/>
            <person name="Moore R."/>
            <person name="Sperling F.A."/>
            <person name="Huber D.P."/>
            <person name="Birol I."/>
            <person name="Jones S.J."/>
            <person name="Bohlmann J."/>
        </authorList>
    </citation>
    <scope>NUCLEOTIDE SEQUENCE</scope>
</reference>
<dbReference type="OrthoDB" id="10039134at2759"/>
<evidence type="ECO:0000256" key="1">
    <source>
        <dbReference type="ARBA" id="ARBA00022473"/>
    </source>
</evidence>
<evidence type="ECO:0000313" key="13">
    <source>
        <dbReference type="Proteomes" id="UP000030742"/>
    </source>
</evidence>
<accession>N6TMN7</accession>
<evidence type="ECO:0000256" key="4">
    <source>
        <dbReference type="ARBA" id="ARBA00023015"/>
    </source>
</evidence>
<dbReference type="Pfam" id="PF00010">
    <property type="entry name" value="HLH"/>
    <property type="match status" value="1"/>
</dbReference>
<evidence type="ECO:0000256" key="3">
    <source>
        <dbReference type="ARBA" id="ARBA00022902"/>
    </source>
</evidence>
<feature type="non-terminal residue" evidence="9">
    <location>
        <position position="1"/>
    </location>
</feature>
<dbReference type="AlphaFoldDB" id="N6TMN7"/>
<dbReference type="Proteomes" id="UP000019118">
    <property type="component" value="Unassembled WGS sequence"/>
</dbReference>
<evidence type="ECO:0000256" key="2">
    <source>
        <dbReference type="ARBA" id="ARBA00022782"/>
    </source>
</evidence>
<dbReference type="GO" id="GO:0005634">
    <property type="term" value="C:nucleus"/>
    <property type="evidence" value="ECO:0007669"/>
    <property type="project" value="TreeGrafter"/>
</dbReference>
<feature type="domain" description="BHLH" evidence="8">
    <location>
        <begin position="26"/>
        <end position="85"/>
    </location>
</feature>